<sequence length="122" mass="13272">MLPTLSLFLKAGERTIAPSVDWRSPLSPKWLQEQVTAVSYHNSHTIPVYAPCHLSSLKRRETAGTIIVTVVTVMKSHITKRPDTDAIIITGGGTTVAHRSGMGSECILPIATIAPTYSYSLR</sequence>
<gene>
    <name evidence="1" type="ORF">PHLCEN_2v8013</name>
</gene>
<name>A0A2R6NUY5_9APHY</name>
<evidence type="ECO:0000313" key="1">
    <source>
        <dbReference type="EMBL" id="PSR77209.1"/>
    </source>
</evidence>
<reference evidence="1 2" key="1">
    <citation type="submission" date="2018-02" db="EMBL/GenBank/DDBJ databases">
        <title>Genome sequence of the basidiomycete white-rot fungus Phlebia centrifuga.</title>
        <authorList>
            <person name="Granchi Z."/>
            <person name="Peng M."/>
            <person name="de Vries R.P."/>
            <person name="Hilden K."/>
            <person name="Makela M.R."/>
            <person name="Grigoriev I."/>
            <person name="Riley R."/>
        </authorList>
    </citation>
    <scope>NUCLEOTIDE SEQUENCE [LARGE SCALE GENOMIC DNA]</scope>
    <source>
        <strain evidence="1 2">FBCC195</strain>
    </source>
</reference>
<keyword evidence="2" id="KW-1185">Reference proteome</keyword>
<accession>A0A2R6NUY5</accession>
<organism evidence="1 2">
    <name type="scientific">Hermanssonia centrifuga</name>
    <dbReference type="NCBI Taxonomy" id="98765"/>
    <lineage>
        <taxon>Eukaryota</taxon>
        <taxon>Fungi</taxon>
        <taxon>Dikarya</taxon>
        <taxon>Basidiomycota</taxon>
        <taxon>Agaricomycotina</taxon>
        <taxon>Agaricomycetes</taxon>
        <taxon>Polyporales</taxon>
        <taxon>Meruliaceae</taxon>
        <taxon>Hermanssonia</taxon>
    </lineage>
</organism>
<comment type="caution">
    <text evidence="1">The sequence shown here is derived from an EMBL/GenBank/DDBJ whole genome shotgun (WGS) entry which is preliminary data.</text>
</comment>
<protein>
    <submittedName>
        <fullName evidence="1">Uncharacterized protein</fullName>
    </submittedName>
</protein>
<dbReference type="AlphaFoldDB" id="A0A2R6NUY5"/>
<evidence type="ECO:0000313" key="2">
    <source>
        <dbReference type="Proteomes" id="UP000186601"/>
    </source>
</evidence>
<dbReference type="Proteomes" id="UP000186601">
    <property type="component" value="Unassembled WGS sequence"/>
</dbReference>
<proteinExistence type="predicted"/>
<dbReference type="EMBL" id="MLYV02000808">
    <property type="protein sequence ID" value="PSR77209.1"/>
    <property type="molecule type" value="Genomic_DNA"/>
</dbReference>